<accession>A0A645D9D1</accession>
<protein>
    <submittedName>
        <fullName evidence="1">Uncharacterized protein</fullName>
    </submittedName>
</protein>
<gene>
    <name evidence="1" type="ORF">SDC9_132624</name>
</gene>
<sequence>MRADKDVLPRENLLCDAARDAQRRGQPAGKMPAAAHVRLPVPFEKRRVVRVPGARFVRKLGIIAGSRVAVFNDRAERASGGLALQQSR</sequence>
<name>A0A645D9D1_9ZZZZ</name>
<evidence type="ECO:0000313" key="1">
    <source>
        <dbReference type="EMBL" id="MPM85543.1"/>
    </source>
</evidence>
<comment type="caution">
    <text evidence="1">The sequence shown here is derived from an EMBL/GenBank/DDBJ whole genome shotgun (WGS) entry which is preliminary data.</text>
</comment>
<dbReference type="EMBL" id="VSSQ01033820">
    <property type="protein sequence ID" value="MPM85543.1"/>
    <property type="molecule type" value="Genomic_DNA"/>
</dbReference>
<reference evidence="1" key="1">
    <citation type="submission" date="2019-08" db="EMBL/GenBank/DDBJ databases">
        <authorList>
            <person name="Kucharzyk K."/>
            <person name="Murdoch R.W."/>
            <person name="Higgins S."/>
            <person name="Loffler F."/>
        </authorList>
    </citation>
    <scope>NUCLEOTIDE SEQUENCE</scope>
</reference>
<dbReference type="AlphaFoldDB" id="A0A645D9D1"/>
<organism evidence="1">
    <name type="scientific">bioreactor metagenome</name>
    <dbReference type="NCBI Taxonomy" id="1076179"/>
    <lineage>
        <taxon>unclassified sequences</taxon>
        <taxon>metagenomes</taxon>
        <taxon>ecological metagenomes</taxon>
    </lineage>
</organism>
<proteinExistence type="predicted"/>